<comment type="caution">
    <text evidence="2">The sequence shown here is derived from an EMBL/GenBank/DDBJ whole genome shotgun (WGS) entry which is preliminary data.</text>
</comment>
<reference evidence="2" key="1">
    <citation type="submission" date="2021-02" db="EMBL/GenBank/DDBJ databases">
        <title>Natronogracilivirga saccharolytica gen. nov. sp. nov. a new anaerobic, haloalkiliphilic carbohydrate-fermenting bacterium from soda lake and proposing of Cyclonatronumiaceae fam. nov. in the phylum Balneolaeota.</title>
        <authorList>
            <person name="Zhilina T.N."/>
            <person name="Sorokin D.Y."/>
            <person name="Zavarzina D.G."/>
            <person name="Toshchakov S.V."/>
            <person name="Kublanov I.V."/>
        </authorList>
    </citation>
    <scope>NUCLEOTIDE SEQUENCE</scope>
    <source>
        <strain evidence="2">Z-1702</strain>
    </source>
</reference>
<dbReference type="AlphaFoldDB" id="A0A8J7UVQ6"/>
<dbReference type="InterPro" id="IPR017850">
    <property type="entry name" value="Alkaline_phosphatase_core_sf"/>
</dbReference>
<sequence>MKRILYTLLFVVAISCAAPAEDRNAVILISIDGFMPEYLDRTETPNFDRMVERGVKAEHMIPVFPTLTFTNHYSIVTGLYPENHGILSNTMYDPEWDATFSLGNREELVKGRWYEGEPLWVTAENQGVRTASMFWVGSEAEIQGVRPTRWNDYDGSLPHEQRIDSVITWLTLDDETRPDFVTLYFSRPDSEGHSHGPDSEEVTRAIAGMDQDMGYLMSELQRTGLEESTNIIIVSDHGMAAQSEDKVIFLDEIIDLDDVHVVGWGPVSMIRPDEGKRETVYNQLKENEENYRVYYRDELPDEFRIGNHRRTPEIIMVADLPWAITSTSFFERRGVLAGNHGWDHREPEMQTFFLAKGPDFHEALHVEPFELIHIYELVCHILDLEPANNDGSLEEVRHFLLE</sequence>
<dbReference type="RefSeq" id="WP_210511843.1">
    <property type="nucleotide sequence ID" value="NZ_JAFIDN010000006.1"/>
</dbReference>
<dbReference type="PANTHER" id="PTHR10151">
    <property type="entry name" value="ECTONUCLEOTIDE PYROPHOSPHATASE/PHOSPHODIESTERASE"/>
    <property type="match status" value="1"/>
</dbReference>
<feature type="chain" id="PRO_5035225228" evidence="1">
    <location>
        <begin position="21"/>
        <end position="402"/>
    </location>
</feature>
<dbReference type="Gene3D" id="3.30.1360.180">
    <property type="match status" value="1"/>
</dbReference>
<keyword evidence="3" id="KW-1185">Reference proteome</keyword>
<dbReference type="PROSITE" id="PS51257">
    <property type="entry name" value="PROKAR_LIPOPROTEIN"/>
    <property type="match status" value="1"/>
</dbReference>
<feature type="signal peptide" evidence="1">
    <location>
        <begin position="1"/>
        <end position="20"/>
    </location>
</feature>
<accession>A0A8J7UVQ6</accession>
<dbReference type="GO" id="GO:0016787">
    <property type="term" value="F:hydrolase activity"/>
    <property type="evidence" value="ECO:0007669"/>
    <property type="project" value="UniProtKB-ARBA"/>
</dbReference>
<dbReference type="Pfam" id="PF01663">
    <property type="entry name" value="Phosphodiest"/>
    <property type="match status" value="1"/>
</dbReference>
<evidence type="ECO:0000313" key="2">
    <source>
        <dbReference type="EMBL" id="MBP3192796.1"/>
    </source>
</evidence>
<dbReference type="InterPro" id="IPR002591">
    <property type="entry name" value="Phosphodiest/P_Trfase"/>
</dbReference>
<proteinExistence type="predicted"/>
<dbReference type="Gene3D" id="3.40.720.10">
    <property type="entry name" value="Alkaline Phosphatase, subunit A"/>
    <property type="match status" value="1"/>
</dbReference>
<keyword evidence="1" id="KW-0732">Signal</keyword>
<gene>
    <name evidence="2" type="ORF">NATSA_08985</name>
</gene>
<evidence type="ECO:0000256" key="1">
    <source>
        <dbReference type="SAM" id="SignalP"/>
    </source>
</evidence>
<evidence type="ECO:0000313" key="3">
    <source>
        <dbReference type="Proteomes" id="UP000673975"/>
    </source>
</evidence>
<name>A0A8J7UVQ6_9BACT</name>
<organism evidence="2 3">
    <name type="scientific">Natronogracilivirga saccharolytica</name>
    <dbReference type="NCBI Taxonomy" id="2812953"/>
    <lineage>
        <taxon>Bacteria</taxon>
        <taxon>Pseudomonadati</taxon>
        <taxon>Balneolota</taxon>
        <taxon>Balneolia</taxon>
        <taxon>Balneolales</taxon>
        <taxon>Cyclonatronaceae</taxon>
        <taxon>Natronogracilivirga</taxon>
    </lineage>
</organism>
<dbReference type="Proteomes" id="UP000673975">
    <property type="component" value="Unassembled WGS sequence"/>
</dbReference>
<protein>
    <submittedName>
        <fullName evidence="2">Alkaline phosphatase family protein</fullName>
    </submittedName>
</protein>
<dbReference type="SUPFAM" id="SSF53649">
    <property type="entry name" value="Alkaline phosphatase-like"/>
    <property type="match status" value="1"/>
</dbReference>
<dbReference type="EMBL" id="JAFIDN010000006">
    <property type="protein sequence ID" value="MBP3192796.1"/>
    <property type="molecule type" value="Genomic_DNA"/>
</dbReference>
<dbReference type="CDD" id="cd16018">
    <property type="entry name" value="Enpp"/>
    <property type="match status" value="1"/>
</dbReference>
<dbReference type="PANTHER" id="PTHR10151:SF120">
    <property type="entry name" value="BIS(5'-ADENOSYL)-TRIPHOSPHATASE"/>
    <property type="match status" value="1"/>
</dbReference>